<protein>
    <submittedName>
        <fullName evidence="5">N-ethylmaleimide reductase</fullName>
    </submittedName>
</protein>
<comment type="cofactor">
    <cofactor evidence="1">
        <name>FMN</name>
        <dbReference type="ChEBI" id="CHEBI:58210"/>
    </cofactor>
</comment>
<proteinExistence type="inferred from homology"/>
<organism evidence="5 6">
    <name type="scientific">Pseudoalteromonas lipolytica</name>
    <dbReference type="NCBI Taxonomy" id="570156"/>
    <lineage>
        <taxon>Bacteria</taxon>
        <taxon>Pseudomonadati</taxon>
        <taxon>Pseudomonadota</taxon>
        <taxon>Gammaproteobacteria</taxon>
        <taxon>Alteromonadales</taxon>
        <taxon>Pseudoalteromonadaceae</taxon>
        <taxon>Pseudoalteromonas</taxon>
    </lineage>
</organism>
<dbReference type="PANTHER" id="PTHR22893">
    <property type="entry name" value="NADH OXIDOREDUCTASE-RELATED"/>
    <property type="match status" value="1"/>
</dbReference>
<evidence type="ECO:0000256" key="3">
    <source>
        <dbReference type="ARBA" id="ARBA00023002"/>
    </source>
</evidence>
<keyword evidence="3" id="KW-0560">Oxidoreductase</keyword>
<dbReference type="NCBIfam" id="NF007899">
    <property type="entry name" value="PRK10605.1"/>
    <property type="match status" value="1"/>
</dbReference>
<evidence type="ECO:0000313" key="6">
    <source>
        <dbReference type="Proteomes" id="UP000050378"/>
    </source>
</evidence>
<evidence type="ECO:0000259" key="4">
    <source>
        <dbReference type="Pfam" id="PF00724"/>
    </source>
</evidence>
<dbReference type="GO" id="GO:0010181">
    <property type="term" value="F:FMN binding"/>
    <property type="evidence" value="ECO:0007669"/>
    <property type="project" value="InterPro"/>
</dbReference>
<evidence type="ECO:0000256" key="2">
    <source>
        <dbReference type="ARBA" id="ARBA00005979"/>
    </source>
</evidence>
<sequence>MKNRVFNPDQIGHHKTANKIVMAPMTRSRTAQPGDIPTSLMAEYYAQRASAGFIVSEATQISAQGKGYSFTPGIYTEEQINGWRKVTQAVHQQNGLIFSQLWHVGRMSHSVFHPDGLPVAPSAIAPNAQVWVVDENGEGQMLDCPTPRELSTNEIKGIVQDYKQAALNAIEAGFDGVEVLAGNGYLIDQFLRQTSNKRTDEYGGNIENRAKFALQIITAISQAIGPEKTAIRLAPFITQRGMDDPQAIDVILYLAKKFDELGIAYLHLAEADWDDAPLVTDEFRVKLRESFGGKIVVAGNYTLAKADKLIGEGLVDYVAFGRKFIANPDLPYRLEHNLPLNEISDPTTLFGGDERGYTDYPVFQGNK</sequence>
<name>A0A0P7EDG5_9GAMM</name>
<dbReference type="InterPro" id="IPR001155">
    <property type="entry name" value="OxRdtase_FMN_N"/>
</dbReference>
<dbReference type="Gene3D" id="3.20.20.70">
    <property type="entry name" value="Aldolase class I"/>
    <property type="match status" value="1"/>
</dbReference>
<dbReference type="GO" id="GO:0005829">
    <property type="term" value="C:cytosol"/>
    <property type="evidence" value="ECO:0007669"/>
    <property type="project" value="UniProtKB-ARBA"/>
</dbReference>
<dbReference type="EMBL" id="LJTC01000008">
    <property type="protein sequence ID" value="KPM83172.1"/>
    <property type="molecule type" value="Genomic_DNA"/>
</dbReference>
<dbReference type="SUPFAM" id="SSF51395">
    <property type="entry name" value="FMN-linked oxidoreductases"/>
    <property type="match status" value="1"/>
</dbReference>
<dbReference type="STRING" id="570156.AOG27_13265"/>
<comment type="similarity">
    <text evidence="2">Belongs to the NADH:flavin oxidoreductase/NADH oxidase family.</text>
</comment>
<dbReference type="CDD" id="cd02933">
    <property type="entry name" value="OYE_like_FMN"/>
    <property type="match status" value="1"/>
</dbReference>
<dbReference type="PATRIC" id="fig|570156.3.peg.3756"/>
<evidence type="ECO:0000256" key="1">
    <source>
        <dbReference type="ARBA" id="ARBA00001917"/>
    </source>
</evidence>
<accession>A0A0P7EDG5</accession>
<dbReference type="OrthoDB" id="8523426at2"/>
<feature type="domain" description="NADH:flavin oxidoreductase/NADH oxidase N-terminal" evidence="4">
    <location>
        <begin position="5"/>
        <end position="341"/>
    </location>
</feature>
<dbReference type="AlphaFoldDB" id="A0A0P7EDG5"/>
<reference evidence="5 6" key="1">
    <citation type="submission" date="2015-09" db="EMBL/GenBank/DDBJ databases">
        <title>Draft Genome Sequence of Pseudoalteromonas lipolytica UCD-48B.</title>
        <authorList>
            <person name="Krusor M."/>
            <person name="Coil D.A."/>
            <person name="Lang J.M."/>
            <person name="Eisen J.A."/>
            <person name="Alexiev A."/>
        </authorList>
    </citation>
    <scope>NUCLEOTIDE SEQUENCE [LARGE SCALE GENOMIC DNA]</scope>
    <source>
        <strain evidence="5 6">UCD-48B</strain>
    </source>
</reference>
<comment type="caution">
    <text evidence="5">The sequence shown here is derived from an EMBL/GenBank/DDBJ whole genome shotgun (WGS) entry which is preliminary data.</text>
</comment>
<dbReference type="InterPro" id="IPR045247">
    <property type="entry name" value="Oye-like"/>
</dbReference>
<dbReference type="InterPro" id="IPR013785">
    <property type="entry name" value="Aldolase_TIM"/>
</dbReference>
<evidence type="ECO:0000313" key="5">
    <source>
        <dbReference type="EMBL" id="KPM83172.1"/>
    </source>
</evidence>
<dbReference type="RefSeq" id="WP_054553628.1">
    <property type="nucleotide sequence ID" value="NZ_LJTC01000008.1"/>
</dbReference>
<dbReference type="Proteomes" id="UP000050378">
    <property type="component" value="Unassembled WGS sequence"/>
</dbReference>
<dbReference type="GO" id="GO:0016628">
    <property type="term" value="F:oxidoreductase activity, acting on the CH-CH group of donors, NAD or NADP as acceptor"/>
    <property type="evidence" value="ECO:0007669"/>
    <property type="project" value="UniProtKB-ARBA"/>
</dbReference>
<gene>
    <name evidence="5" type="ORF">AOG27_13265</name>
</gene>
<dbReference type="PANTHER" id="PTHR22893:SF135">
    <property type="entry name" value="NAD(P)H:FLAVIN OXIDOREDUCTASE SYE2"/>
    <property type="match status" value="1"/>
</dbReference>
<dbReference type="Pfam" id="PF00724">
    <property type="entry name" value="Oxidored_FMN"/>
    <property type="match status" value="1"/>
</dbReference>
<dbReference type="FunFam" id="3.20.20.70:FF:000059">
    <property type="entry name" value="N-ethylmaleimide reductase, FMN-linked"/>
    <property type="match status" value="1"/>
</dbReference>